<feature type="compositionally biased region" description="Low complexity" evidence="5">
    <location>
        <begin position="495"/>
        <end position="504"/>
    </location>
</feature>
<dbReference type="OrthoDB" id="64767at2759"/>
<feature type="region of interest" description="Disordered" evidence="5">
    <location>
        <begin position="487"/>
        <end position="511"/>
    </location>
</feature>
<dbReference type="InterPro" id="IPR011545">
    <property type="entry name" value="DEAD/DEAH_box_helicase_dom"/>
</dbReference>
<dbReference type="EMBL" id="JANBOI010000384">
    <property type="protein sequence ID" value="KAJ1730959.1"/>
    <property type="molecule type" value="Genomic_DNA"/>
</dbReference>
<dbReference type="InterPro" id="IPR027417">
    <property type="entry name" value="P-loop_NTPase"/>
</dbReference>
<evidence type="ECO:0000259" key="6">
    <source>
        <dbReference type="PROSITE" id="PS51192"/>
    </source>
</evidence>
<keyword evidence="2" id="KW-0378">Hydrolase</keyword>
<keyword evidence="1" id="KW-0547">Nucleotide-binding</keyword>
<sequence>MNDGILGVVEQEFVLPRPAIANPQLSHAQRLVSPRLWLHDVLARPAPRLGTTLAMVRDPVSNEYCAAAESEIPAEANPMSLMRASGRPETYATGTAAQVPFQPGGIGASGGGSAAAPAAADADDERAEDELCTVPSGFDRGLFGVRAMHVPELDGSIDLALVRYGAAAPGSPVVDGDSEAGAGAEADTAAGAGPSADSEIDQLVSAPSAARAPASSAQHVEGRREWAHVVDVTAGFANFHQLVPKLARAFPFELDVFQKRAVYHLERGDSVFVAAHTSAGKTVVAEYAVALSQMHMTKTIYTSPIKALSNQKFNDFSLTFGEDNVGILTGDVKMRPEASCLIMTTEVLKNMLYRGADVLRDVEFVVFDECHYINDIERGVVWEEVIIMLPQHVSVILLSATVPNTKEFAEWVGRTKKRDIYVISTFKRPVPLEHYLYIGKSLDSGTGSGTGAGDGIKGLVKIVDQTGTFNSNQWREAYNAVNKVQTPAARGGRGARPAASGHGALRAGSRHTAERQGTTLWVNLASNLQAQDLLPAVVFTFSRKKCEEQANSLRNLDFLSDSRRSQVHIFVERCLKRLKPEDRALPQIVALRALLKRGIGIHHSGLLPILKEIVELLFSRGLVFCLFATETFAMGVNMPARCVVFSALRKHDGQSFRDLLPGEYTQMAGRAGRRGLDKTGVVVINAVSDVPDSVTLHSMILGTATRLESQFRLTYTMVLNLLRAKQLRVEEVIKRSFGESASQGKAPEHERRMLEVKAQLDGFAAIGCPICEDDIARYYQTASSLRRLTARLHAKAAHRSLAESSGTALAAGA</sequence>
<dbReference type="SMART" id="SM00487">
    <property type="entry name" value="DEXDc"/>
    <property type="match status" value="1"/>
</dbReference>
<keyword evidence="4" id="KW-0067">ATP-binding</keyword>
<dbReference type="InterPro" id="IPR050699">
    <property type="entry name" value="RNA-DNA_Helicase"/>
</dbReference>
<dbReference type="Pfam" id="PF00271">
    <property type="entry name" value="Helicase_C"/>
    <property type="match status" value="1"/>
</dbReference>
<evidence type="ECO:0000313" key="9">
    <source>
        <dbReference type="Proteomes" id="UP001143981"/>
    </source>
</evidence>
<dbReference type="InterPro" id="IPR001650">
    <property type="entry name" value="Helicase_C-like"/>
</dbReference>
<dbReference type="SUPFAM" id="SSF52540">
    <property type="entry name" value="P-loop containing nucleoside triphosphate hydrolases"/>
    <property type="match status" value="1"/>
</dbReference>
<gene>
    <name evidence="8" type="primary">SKI2</name>
    <name evidence="8" type="ORF">LPJ61_002767</name>
</gene>
<dbReference type="GO" id="GO:0055087">
    <property type="term" value="C:Ski complex"/>
    <property type="evidence" value="ECO:0007669"/>
    <property type="project" value="TreeGrafter"/>
</dbReference>
<dbReference type="PANTHER" id="PTHR12131">
    <property type="entry name" value="ATP-DEPENDENT RNA AND DNA HELICASE"/>
    <property type="match status" value="1"/>
</dbReference>
<dbReference type="Gene3D" id="1.10.3380.30">
    <property type="match status" value="1"/>
</dbReference>
<dbReference type="InterPro" id="IPR014001">
    <property type="entry name" value="Helicase_ATP-bd"/>
</dbReference>
<feature type="domain" description="Helicase C-terminal" evidence="7">
    <location>
        <begin position="555"/>
        <end position="722"/>
    </location>
</feature>
<dbReference type="Proteomes" id="UP001143981">
    <property type="component" value="Unassembled WGS sequence"/>
</dbReference>
<evidence type="ECO:0000256" key="5">
    <source>
        <dbReference type="SAM" id="MobiDB-lite"/>
    </source>
</evidence>
<proteinExistence type="predicted"/>
<feature type="non-terminal residue" evidence="8">
    <location>
        <position position="813"/>
    </location>
</feature>
<feature type="domain" description="Helicase ATP-binding" evidence="6">
    <location>
        <begin position="262"/>
        <end position="420"/>
    </location>
</feature>
<dbReference type="SMART" id="SM00490">
    <property type="entry name" value="HELICc"/>
    <property type="match status" value="1"/>
</dbReference>
<dbReference type="InterPro" id="IPR016438">
    <property type="entry name" value="SKI2-like"/>
</dbReference>
<name>A0A9W7YE58_9FUNG</name>
<evidence type="ECO:0000256" key="4">
    <source>
        <dbReference type="ARBA" id="ARBA00022840"/>
    </source>
</evidence>
<dbReference type="PROSITE" id="PS51194">
    <property type="entry name" value="HELICASE_CTER"/>
    <property type="match status" value="1"/>
</dbReference>
<feature type="compositionally biased region" description="Low complexity" evidence="5">
    <location>
        <begin position="179"/>
        <end position="197"/>
    </location>
</feature>
<evidence type="ECO:0000256" key="1">
    <source>
        <dbReference type="ARBA" id="ARBA00022741"/>
    </source>
</evidence>
<organism evidence="8 9">
    <name type="scientific">Coemansia biformis</name>
    <dbReference type="NCBI Taxonomy" id="1286918"/>
    <lineage>
        <taxon>Eukaryota</taxon>
        <taxon>Fungi</taxon>
        <taxon>Fungi incertae sedis</taxon>
        <taxon>Zoopagomycota</taxon>
        <taxon>Kickxellomycotina</taxon>
        <taxon>Kickxellomycetes</taxon>
        <taxon>Kickxellales</taxon>
        <taxon>Kickxellaceae</taxon>
        <taxon>Coemansia</taxon>
    </lineage>
</organism>
<evidence type="ECO:0000259" key="7">
    <source>
        <dbReference type="PROSITE" id="PS51194"/>
    </source>
</evidence>
<dbReference type="PANTHER" id="PTHR12131:SF1">
    <property type="entry name" value="ATP-DEPENDENT RNA HELICASE SUPV3L1, MITOCHONDRIAL-RELATED"/>
    <property type="match status" value="1"/>
</dbReference>
<dbReference type="FunFam" id="3.40.50.300:FF:000354">
    <property type="entry name" value="ATP-dependent RNA helicase SKI2"/>
    <property type="match status" value="1"/>
</dbReference>
<dbReference type="GO" id="GO:0070478">
    <property type="term" value="P:nuclear-transcribed mRNA catabolic process, 3'-5' exonucleolytic nonsense-mediated decay"/>
    <property type="evidence" value="ECO:0007669"/>
    <property type="project" value="TreeGrafter"/>
</dbReference>
<dbReference type="GO" id="GO:0005524">
    <property type="term" value="F:ATP binding"/>
    <property type="evidence" value="ECO:0007669"/>
    <property type="project" value="UniProtKB-KW"/>
</dbReference>
<reference evidence="8" key="1">
    <citation type="submission" date="2022-07" db="EMBL/GenBank/DDBJ databases">
        <title>Phylogenomic reconstructions and comparative analyses of Kickxellomycotina fungi.</title>
        <authorList>
            <person name="Reynolds N.K."/>
            <person name="Stajich J.E."/>
            <person name="Barry K."/>
            <person name="Grigoriev I.V."/>
            <person name="Crous P."/>
            <person name="Smith M.E."/>
        </authorList>
    </citation>
    <scope>NUCLEOTIDE SEQUENCE</scope>
    <source>
        <strain evidence="8">BCRC 34381</strain>
    </source>
</reference>
<dbReference type="Pfam" id="PF21408">
    <property type="entry name" value="MTR4-like_stalk"/>
    <property type="match status" value="1"/>
</dbReference>
<dbReference type="FunFam" id="3.40.50.300:FF:000447">
    <property type="entry name" value="helicase SKI2W isoform X2"/>
    <property type="match status" value="1"/>
</dbReference>
<dbReference type="CDD" id="cd18795">
    <property type="entry name" value="SF2_C_Ski2"/>
    <property type="match status" value="1"/>
</dbReference>
<evidence type="ECO:0000256" key="2">
    <source>
        <dbReference type="ARBA" id="ARBA00022801"/>
    </source>
</evidence>
<accession>A0A9W7YE58</accession>
<dbReference type="Gene3D" id="3.40.50.300">
    <property type="entry name" value="P-loop containing nucleotide triphosphate hydrolases"/>
    <property type="match status" value="2"/>
</dbReference>
<dbReference type="GO" id="GO:0016787">
    <property type="term" value="F:hydrolase activity"/>
    <property type="evidence" value="ECO:0007669"/>
    <property type="project" value="UniProtKB-KW"/>
</dbReference>
<evidence type="ECO:0000313" key="8">
    <source>
        <dbReference type="EMBL" id="KAJ1730959.1"/>
    </source>
</evidence>
<dbReference type="InterPro" id="IPR048392">
    <property type="entry name" value="MTR4-like_stalk"/>
</dbReference>
<comment type="caution">
    <text evidence="8">The sequence shown here is derived from an EMBL/GenBank/DDBJ whole genome shotgun (WGS) entry which is preliminary data.</text>
</comment>
<feature type="region of interest" description="Disordered" evidence="5">
    <location>
        <begin position="170"/>
        <end position="218"/>
    </location>
</feature>
<feature type="compositionally biased region" description="Low complexity" evidence="5">
    <location>
        <begin position="205"/>
        <end position="217"/>
    </location>
</feature>
<dbReference type="Pfam" id="PF00270">
    <property type="entry name" value="DEAD"/>
    <property type="match status" value="1"/>
</dbReference>
<dbReference type="InterPro" id="IPR040801">
    <property type="entry name" value="Ski2_N"/>
</dbReference>
<dbReference type="AlphaFoldDB" id="A0A9W7YE58"/>
<dbReference type="GO" id="GO:0003723">
    <property type="term" value="F:RNA binding"/>
    <property type="evidence" value="ECO:0007669"/>
    <property type="project" value="InterPro"/>
</dbReference>
<dbReference type="GO" id="GO:0003724">
    <property type="term" value="F:RNA helicase activity"/>
    <property type="evidence" value="ECO:0007669"/>
    <property type="project" value="InterPro"/>
</dbReference>
<dbReference type="Pfam" id="PF17911">
    <property type="entry name" value="Ski2_N"/>
    <property type="match status" value="1"/>
</dbReference>
<dbReference type="PROSITE" id="PS51192">
    <property type="entry name" value="HELICASE_ATP_BIND_1"/>
    <property type="match status" value="1"/>
</dbReference>
<keyword evidence="9" id="KW-1185">Reference proteome</keyword>
<feature type="region of interest" description="Disordered" evidence="5">
    <location>
        <begin position="105"/>
        <end position="124"/>
    </location>
</feature>
<protein>
    <submittedName>
        <fullName evidence="8">Antiviral helicase ski2</fullName>
    </submittedName>
</protein>
<evidence type="ECO:0000256" key="3">
    <source>
        <dbReference type="ARBA" id="ARBA00022806"/>
    </source>
</evidence>
<dbReference type="PIRSF" id="PIRSF005198">
    <property type="entry name" value="Antiviral_helicase_SKI2"/>
    <property type="match status" value="1"/>
</dbReference>
<keyword evidence="3 8" id="KW-0347">Helicase</keyword>